<dbReference type="GO" id="GO:0009117">
    <property type="term" value="P:nucleotide metabolic process"/>
    <property type="evidence" value="ECO:0007669"/>
    <property type="project" value="UniProtKB-KW"/>
</dbReference>
<keyword evidence="7" id="KW-0460">Magnesium</keyword>
<dbReference type="AlphaFoldDB" id="A0A914C928"/>
<dbReference type="SUPFAM" id="SSF56784">
    <property type="entry name" value="HAD-like"/>
    <property type="match status" value="1"/>
</dbReference>
<dbReference type="WBParaSite" id="ACRNAN_Path_631.g2340.t1">
    <property type="protein sequence ID" value="ACRNAN_Path_631.g2340.t1"/>
    <property type="gene ID" value="ACRNAN_Path_631.g2340"/>
</dbReference>
<dbReference type="PANTHER" id="PTHR13045:SF0">
    <property type="entry name" value="7-METHYLGUANOSINE PHOSPHATE-SPECIFIC 5'-NUCLEOTIDASE"/>
    <property type="match status" value="1"/>
</dbReference>
<evidence type="ECO:0000313" key="10">
    <source>
        <dbReference type="WBParaSite" id="ACRNAN_Path_631.g2340.t1"/>
    </source>
</evidence>
<dbReference type="InterPro" id="IPR006434">
    <property type="entry name" value="Pyrimidine_nucleotidase_eu"/>
</dbReference>
<dbReference type="Gene3D" id="3.40.50.1000">
    <property type="entry name" value="HAD superfamily/HAD-like"/>
    <property type="match status" value="1"/>
</dbReference>
<dbReference type="GO" id="GO:0008253">
    <property type="term" value="F:5'-nucleotidase activity"/>
    <property type="evidence" value="ECO:0007669"/>
    <property type="project" value="UniProtKB-EC"/>
</dbReference>
<evidence type="ECO:0000256" key="6">
    <source>
        <dbReference type="ARBA" id="ARBA00022801"/>
    </source>
</evidence>
<keyword evidence="9" id="KW-1185">Reference proteome</keyword>
<evidence type="ECO:0000256" key="4">
    <source>
        <dbReference type="ARBA" id="ARBA00022723"/>
    </source>
</evidence>
<organism evidence="9 10">
    <name type="scientific">Acrobeloides nanus</name>
    <dbReference type="NCBI Taxonomy" id="290746"/>
    <lineage>
        <taxon>Eukaryota</taxon>
        <taxon>Metazoa</taxon>
        <taxon>Ecdysozoa</taxon>
        <taxon>Nematoda</taxon>
        <taxon>Chromadorea</taxon>
        <taxon>Rhabditida</taxon>
        <taxon>Tylenchina</taxon>
        <taxon>Cephalobomorpha</taxon>
        <taxon>Cephaloboidea</taxon>
        <taxon>Cephalobidae</taxon>
        <taxon>Acrobeloides</taxon>
    </lineage>
</organism>
<evidence type="ECO:0000256" key="7">
    <source>
        <dbReference type="ARBA" id="ARBA00022842"/>
    </source>
</evidence>
<dbReference type="InterPro" id="IPR023214">
    <property type="entry name" value="HAD_sf"/>
</dbReference>
<reference evidence="10" key="1">
    <citation type="submission" date="2022-11" db="UniProtKB">
        <authorList>
            <consortium name="WormBaseParasite"/>
        </authorList>
    </citation>
    <scope>IDENTIFICATION</scope>
</reference>
<accession>A0A914C928</accession>
<keyword evidence="6" id="KW-0378">Hydrolase</keyword>
<dbReference type="Pfam" id="PF05822">
    <property type="entry name" value="UMPH-1"/>
    <property type="match status" value="1"/>
</dbReference>
<keyword evidence="4" id="KW-0479">Metal-binding</keyword>
<dbReference type="PANTHER" id="PTHR13045">
    <property type="entry name" value="5'-NUCLEOTIDASE"/>
    <property type="match status" value="1"/>
</dbReference>
<keyword evidence="8" id="KW-0546">Nucleotide metabolism</keyword>
<name>A0A914C928_9BILA</name>
<evidence type="ECO:0000313" key="9">
    <source>
        <dbReference type="Proteomes" id="UP000887540"/>
    </source>
</evidence>
<evidence type="ECO:0000256" key="5">
    <source>
        <dbReference type="ARBA" id="ARBA00022741"/>
    </source>
</evidence>
<comment type="similarity">
    <text evidence="2">Belongs to the pyrimidine 5'-nucleotidase family.</text>
</comment>
<dbReference type="InterPro" id="IPR036412">
    <property type="entry name" value="HAD-like_sf"/>
</dbReference>
<dbReference type="EC" id="3.1.3.5" evidence="3"/>
<protein>
    <recommendedName>
        <fullName evidence="3">5'-nucleotidase</fullName>
        <ecNumber evidence="3">3.1.3.5</ecNumber>
    </recommendedName>
</protein>
<dbReference type="Proteomes" id="UP000887540">
    <property type="component" value="Unplaced"/>
</dbReference>
<comment type="catalytic activity">
    <reaction evidence="1">
        <text>a ribonucleoside 5'-phosphate + H2O = a ribonucleoside + phosphate</text>
        <dbReference type="Rhea" id="RHEA:12484"/>
        <dbReference type="ChEBI" id="CHEBI:15377"/>
        <dbReference type="ChEBI" id="CHEBI:18254"/>
        <dbReference type="ChEBI" id="CHEBI:43474"/>
        <dbReference type="ChEBI" id="CHEBI:58043"/>
        <dbReference type="EC" id="3.1.3.5"/>
    </reaction>
</comment>
<proteinExistence type="inferred from homology"/>
<evidence type="ECO:0000256" key="3">
    <source>
        <dbReference type="ARBA" id="ARBA00012643"/>
    </source>
</evidence>
<dbReference type="GO" id="GO:0000287">
    <property type="term" value="F:magnesium ion binding"/>
    <property type="evidence" value="ECO:0007669"/>
    <property type="project" value="InterPro"/>
</dbReference>
<dbReference type="GO" id="GO:0000166">
    <property type="term" value="F:nucleotide binding"/>
    <property type="evidence" value="ECO:0007669"/>
    <property type="project" value="UniProtKB-KW"/>
</dbReference>
<sequence>MVLKEFLHLKFFVMPQYRLTKKSLNNVSRLFDICISATLSKEYLENVLKKSPVHLREFVKEFIELGHKQNVPLLIVSAGIKQFIESILLKELNCFPEIIKIISNELSFNTEGICDGSLKPLIVPFNKLSSVKNHMTKNINESIKCRTNVLLVGDAIEDASLDDIIENKQETLKIGFFNNNNERHLDSFMNSFDIRHSEAFGSNQKSSKALGGAWKRSEEFRVTRKRLEELVNTRKHLEELGSAQKNSEALGALFQKTSIVDL</sequence>
<evidence type="ECO:0000256" key="1">
    <source>
        <dbReference type="ARBA" id="ARBA00000815"/>
    </source>
</evidence>
<evidence type="ECO:0000256" key="8">
    <source>
        <dbReference type="ARBA" id="ARBA00023080"/>
    </source>
</evidence>
<keyword evidence="5" id="KW-0547">Nucleotide-binding</keyword>
<evidence type="ECO:0000256" key="2">
    <source>
        <dbReference type="ARBA" id="ARBA00008389"/>
    </source>
</evidence>
<dbReference type="GO" id="GO:0005737">
    <property type="term" value="C:cytoplasm"/>
    <property type="evidence" value="ECO:0007669"/>
    <property type="project" value="InterPro"/>
</dbReference>